<dbReference type="AlphaFoldDB" id="A5DDP8"/>
<dbReference type="OrthoDB" id="10336696at2759"/>
<organism evidence="2 3">
    <name type="scientific">Meyerozyma guilliermondii (strain ATCC 6260 / CBS 566 / DSM 6381 / JCM 1539 / NBRC 10279 / NRRL Y-324)</name>
    <name type="common">Yeast</name>
    <name type="synonym">Candida guilliermondii</name>
    <dbReference type="NCBI Taxonomy" id="294746"/>
    <lineage>
        <taxon>Eukaryota</taxon>
        <taxon>Fungi</taxon>
        <taxon>Dikarya</taxon>
        <taxon>Ascomycota</taxon>
        <taxon>Saccharomycotina</taxon>
        <taxon>Pichiomycetes</taxon>
        <taxon>Debaryomycetaceae</taxon>
        <taxon>Meyerozyma</taxon>
    </lineage>
</organism>
<evidence type="ECO:0000313" key="2">
    <source>
        <dbReference type="EMBL" id="EDK37301.2"/>
    </source>
</evidence>
<keyword evidence="1" id="KW-0812">Transmembrane</keyword>
<feature type="transmembrane region" description="Helical" evidence="1">
    <location>
        <begin position="210"/>
        <end position="237"/>
    </location>
</feature>
<dbReference type="HOGENOM" id="CLU_852875_0_0_1"/>
<dbReference type="EMBL" id="CH408156">
    <property type="protein sequence ID" value="EDK37301.2"/>
    <property type="molecule type" value="Genomic_DNA"/>
</dbReference>
<dbReference type="Proteomes" id="UP000001997">
    <property type="component" value="Unassembled WGS sequence"/>
</dbReference>
<accession>A5DDP8</accession>
<keyword evidence="1" id="KW-1133">Transmembrane helix</keyword>
<dbReference type="GeneID" id="5128313"/>
<dbReference type="InParanoid" id="A5DDP8"/>
<reference evidence="2 3" key="1">
    <citation type="journal article" date="2009" name="Nature">
        <title>Evolution of pathogenicity and sexual reproduction in eight Candida genomes.</title>
        <authorList>
            <person name="Butler G."/>
            <person name="Rasmussen M.D."/>
            <person name="Lin M.F."/>
            <person name="Santos M.A."/>
            <person name="Sakthikumar S."/>
            <person name="Munro C.A."/>
            <person name="Rheinbay E."/>
            <person name="Grabherr M."/>
            <person name="Forche A."/>
            <person name="Reedy J.L."/>
            <person name="Agrafioti I."/>
            <person name="Arnaud M.B."/>
            <person name="Bates S."/>
            <person name="Brown A.J."/>
            <person name="Brunke S."/>
            <person name="Costanzo M.C."/>
            <person name="Fitzpatrick D.A."/>
            <person name="de Groot P.W."/>
            <person name="Harris D."/>
            <person name="Hoyer L.L."/>
            <person name="Hube B."/>
            <person name="Klis F.M."/>
            <person name="Kodira C."/>
            <person name="Lennard N."/>
            <person name="Logue M.E."/>
            <person name="Martin R."/>
            <person name="Neiman A.M."/>
            <person name="Nikolaou E."/>
            <person name="Quail M.A."/>
            <person name="Quinn J."/>
            <person name="Santos M.C."/>
            <person name="Schmitzberger F.F."/>
            <person name="Sherlock G."/>
            <person name="Shah P."/>
            <person name="Silverstein K.A."/>
            <person name="Skrzypek M.S."/>
            <person name="Soll D."/>
            <person name="Staggs R."/>
            <person name="Stansfield I."/>
            <person name="Stumpf M.P."/>
            <person name="Sudbery P.E."/>
            <person name="Srikantha T."/>
            <person name="Zeng Q."/>
            <person name="Berman J."/>
            <person name="Berriman M."/>
            <person name="Heitman J."/>
            <person name="Gow N.A."/>
            <person name="Lorenz M.C."/>
            <person name="Birren B.W."/>
            <person name="Kellis M."/>
            <person name="Cuomo C.A."/>
        </authorList>
    </citation>
    <scope>NUCLEOTIDE SEQUENCE [LARGE SCALE GENOMIC DNA]</scope>
    <source>
        <strain evidence="3">ATCC 6260 / CBS 566 / DSM 6381 / JCM 1539 / NBRC 10279 / NRRL Y-324</strain>
    </source>
</reference>
<sequence length="326" mass="37510">MGANCICDPNIFSTMPRVYPLHSPTMKDVMRFAPELESLFVFCRWLFRQLDSCAKCIRSSIRQQTLEKWKSQSNILFQRLFLALNVLLIILSVTTLLSKNFSGIVYHLYFSTNAMVLTKYYFLEQHNLPDEPPQHCIMTPVAMSPCLYIMKSLVLVHAGLQPWFVIPVMLHSLLDLSHYLLNHLSPEVQICVAVRPLYDYLRVPVKMVEAYADMCICVSLVGSSYTLAAIYSMIFVLKLEHSNPSRKSLWYLVLFIDRIFLNLNSSIYQHWSNVKNFLAMSLEPAVDVPPPMPKLSRKKRKPQSPEPSIRLASFALDTIEVINDLN</sequence>
<keyword evidence="1" id="KW-0472">Membrane</keyword>
<feature type="transmembrane region" description="Helical" evidence="1">
    <location>
        <begin position="104"/>
        <end position="122"/>
    </location>
</feature>
<protein>
    <submittedName>
        <fullName evidence="2">Uncharacterized protein</fullName>
    </submittedName>
</protein>
<evidence type="ECO:0000256" key="1">
    <source>
        <dbReference type="SAM" id="Phobius"/>
    </source>
</evidence>
<feature type="transmembrane region" description="Helical" evidence="1">
    <location>
        <begin position="80"/>
        <end position="98"/>
    </location>
</feature>
<name>A5DDP8_PICGU</name>
<gene>
    <name evidence="2" type="ORF">PGUG_01399</name>
</gene>
<proteinExistence type="predicted"/>
<evidence type="ECO:0000313" key="3">
    <source>
        <dbReference type="Proteomes" id="UP000001997"/>
    </source>
</evidence>
<dbReference type="RefSeq" id="XP_001485728.2">
    <property type="nucleotide sequence ID" value="XM_001485678.1"/>
</dbReference>
<dbReference type="KEGG" id="pgu:PGUG_01399"/>
<keyword evidence="3" id="KW-1185">Reference proteome</keyword>